<protein>
    <submittedName>
        <fullName evidence="1">Uncharacterized protein</fullName>
    </submittedName>
</protein>
<gene>
    <name evidence="1" type="ORF">Daus18300_011949</name>
</gene>
<evidence type="ECO:0000313" key="2">
    <source>
        <dbReference type="Proteomes" id="UP001583177"/>
    </source>
</evidence>
<proteinExistence type="predicted"/>
<dbReference type="EMBL" id="JAWRVE010000153">
    <property type="protein sequence ID" value="KAL1853121.1"/>
    <property type="molecule type" value="Genomic_DNA"/>
</dbReference>
<sequence length="284" mass="32009">MNWLVQWLETLKGTRRDDTTRALDAETYQANIENLRLRPHVVHFYNKVFEAANWLLESNTEPMEILCGVLGFDDAADWVVLRGPITSYICSLVVQEFEEMLGFEILVDETNPVGLMAPISYSRIPSGLDLLISRGNGEDISASIAEKFADSLTDIMNSGLRLPYPMPRLWEVPMCPELIWFRALIRECVVAFVPIVDGLRSGLCFRAHGRHSPKTRFILYLCGFQNGPSQLKSYTVFPECIRFTRSNKTIESIVPECRVNYIQGATRQPAASELNGVASDVGDI</sequence>
<reference evidence="1 2" key="1">
    <citation type="journal article" date="2024" name="IMA Fungus">
        <title>IMA Genome - F19 : A genome assembly and annotation guide to empower mycologists, including annotated draft genome sequences of Ceratocystis pirilliformis, Diaporthe australafricana, Fusarium ophioides, Paecilomyces lecythidis, and Sporothrix stenoceras.</title>
        <authorList>
            <person name="Aylward J."/>
            <person name="Wilson A.M."/>
            <person name="Visagie C.M."/>
            <person name="Spraker J."/>
            <person name="Barnes I."/>
            <person name="Buitendag C."/>
            <person name="Ceriani C."/>
            <person name="Del Mar Angel L."/>
            <person name="du Plessis D."/>
            <person name="Fuchs T."/>
            <person name="Gasser K."/>
            <person name="Kramer D."/>
            <person name="Li W."/>
            <person name="Munsamy K."/>
            <person name="Piso A."/>
            <person name="Price J.L."/>
            <person name="Sonnekus B."/>
            <person name="Thomas C."/>
            <person name="van der Nest A."/>
            <person name="van Dijk A."/>
            <person name="van Heerden A."/>
            <person name="van Vuuren N."/>
            <person name="Yilmaz N."/>
            <person name="Duong T.A."/>
            <person name="van der Merwe N.A."/>
            <person name="Wingfield M.J."/>
            <person name="Wingfield B.D."/>
        </authorList>
    </citation>
    <scope>NUCLEOTIDE SEQUENCE [LARGE SCALE GENOMIC DNA]</scope>
    <source>
        <strain evidence="1 2">CMW 18300</strain>
    </source>
</reference>
<accession>A0ABR3W4K2</accession>
<evidence type="ECO:0000313" key="1">
    <source>
        <dbReference type="EMBL" id="KAL1853121.1"/>
    </source>
</evidence>
<keyword evidence="2" id="KW-1185">Reference proteome</keyword>
<organism evidence="1 2">
    <name type="scientific">Diaporthe australafricana</name>
    <dbReference type="NCBI Taxonomy" id="127596"/>
    <lineage>
        <taxon>Eukaryota</taxon>
        <taxon>Fungi</taxon>
        <taxon>Dikarya</taxon>
        <taxon>Ascomycota</taxon>
        <taxon>Pezizomycotina</taxon>
        <taxon>Sordariomycetes</taxon>
        <taxon>Sordariomycetidae</taxon>
        <taxon>Diaporthales</taxon>
        <taxon>Diaporthaceae</taxon>
        <taxon>Diaporthe</taxon>
    </lineage>
</organism>
<name>A0ABR3W4K2_9PEZI</name>
<dbReference type="Proteomes" id="UP001583177">
    <property type="component" value="Unassembled WGS sequence"/>
</dbReference>
<comment type="caution">
    <text evidence="1">The sequence shown here is derived from an EMBL/GenBank/DDBJ whole genome shotgun (WGS) entry which is preliminary data.</text>
</comment>